<protein>
    <submittedName>
        <fullName evidence="5">Pppde peptidase domain-containing protein</fullName>
    </submittedName>
</protein>
<dbReference type="Pfam" id="PF05903">
    <property type="entry name" value="Peptidase_C97"/>
    <property type="match status" value="1"/>
</dbReference>
<dbReference type="AlphaFoldDB" id="T0LC64"/>
<dbReference type="VEuPathDB" id="MicrosporidiaDB:NAPIS_ORF00539"/>
<organism evidence="5 6">
    <name type="scientific">Vairimorpha apis BRL 01</name>
    <dbReference type="NCBI Taxonomy" id="1037528"/>
    <lineage>
        <taxon>Eukaryota</taxon>
        <taxon>Fungi</taxon>
        <taxon>Fungi incertae sedis</taxon>
        <taxon>Microsporidia</taxon>
        <taxon>Nosematidae</taxon>
        <taxon>Vairimorpha</taxon>
    </lineage>
</organism>
<dbReference type="Proteomes" id="UP000053780">
    <property type="component" value="Unassembled WGS sequence"/>
</dbReference>
<evidence type="ECO:0000259" key="4">
    <source>
        <dbReference type="PROSITE" id="PS51858"/>
    </source>
</evidence>
<dbReference type="PANTHER" id="PTHR12378:SF7">
    <property type="entry name" value="DESUMOYLATING ISOPEPTIDASE 1"/>
    <property type="match status" value="1"/>
</dbReference>
<dbReference type="OrthoDB" id="21221at2759"/>
<evidence type="ECO:0000256" key="1">
    <source>
        <dbReference type="ARBA" id="ARBA00008140"/>
    </source>
</evidence>
<evidence type="ECO:0000313" key="5">
    <source>
        <dbReference type="EMBL" id="EQB61874.1"/>
    </source>
</evidence>
<dbReference type="PROSITE" id="PS51858">
    <property type="entry name" value="PPPDE"/>
    <property type="match status" value="1"/>
</dbReference>
<evidence type="ECO:0000256" key="3">
    <source>
        <dbReference type="ARBA" id="ARBA00022801"/>
    </source>
</evidence>
<reference evidence="5 6" key="1">
    <citation type="journal article" date="2013" name="BMC Genomics">
        <title>Genome sequencing and comparative genomics of honey bee microsporidia, Nosema apis reveal novel insights into host-parasite interactions.</title>
        <authorList>
            <person name="Chen Yp."/>
            <person name="Pettis J.S."/>
            <person name="Zhao Y."/>
            <person name="Liu X."/>
            <person name="Tallon L.J."/>
            <person name="Sadzewicz L.D."/>
            <person name="Li R."/>
            <person name="Zheng H."/>
            <person name="Huang S."/>
            <person name="Zhang X."/>
            <person name="Hamilton M.C."/>
            <person name="Pernal S.F."/>
            <person name="Melathopoulos A.P."/>
            <person name="Yan X."/>
            <person name="Evans J.D."/>
        </authorList>
    </citation>
    <scope>NUCLEOTIDE SEQUENCE [LARGE SCALE GENOMIC DNA]</scope>
    <source>
        <strain evidence="5 6">BRL 01</strain>
    </source>
</reference>
<evidence type="ECO:0000256" key="2">
    <source>
        <dbReference type="ARBA" id="ARBA00022670"/>
    </source>
</evidence>
<gene>
    <name evidence="5" type="ORF">NAPIS_ORF00539</name>
</gene>
<dbReference type="PANTHER" id="PTHR12378">
    <property type="entry name" value="DESUMOYLATING ISOPEPTIDASE"/>
    <property type="match status" value="1"/>
</dbReference>
<dbReference type="GO" id="GO:0070646">
    <property type="term" value="P:protein modification by small protein removal"/>
    <property type="evidence" value="ECO:0007669"/>
    <property type="project" value="TreeGrafter"/>
</dbReference>
<sequence length="148" mass="17380">MSLHKVILRIYKIGTPQMVILLNSIAKTKFEAIWHTSIEIFNKEYYFGDRIYISEPNKTSHGVPYKIFELGDTSISKEEFDMFLNNISEQFGPKTYNILLNNCNHFSNICSLFLCDKPIPQYILDVHEMSYKCEEVRKFSSLFFPDTN</sequence>
<evidence type="ECO:0000313" key="6">
    <source>
        <dbReference type="Proteomes" id="UP000053780"/>
    </source>
</evidence>
<dbReference type="SMART" id="SM01179">
    <property type="entry name" value="DUF862"/>
    <property type="match status" value="1"/>
</dbReference>
<accession>T0LC64</accession>
<feature type="domain" description="PPPDE" evidence="4">
    <location>
        <begin position="4"/>
        <end position="134"/>
    </location>
</feature>
<dbReference type="EMBL" id="KE647071">
    <property type="protein sequence ID" value="EQB61874.1"/>
    <property type="molecule type" value="Genomic_DNA"/>
</dbReference>
<keyword evidence="2" id="KW-0645">Protease</keyword>
<keyword evidence="3" id="KW-0378">Hydrolase</keyword>
<proteinExistence type="inferred from homology"/>
<dbReference type="InterPro" id="IPR042266">
    <property type="entry name" value="PPPDE_sf"/>
</dbReference>
<dbReference type="GO" id="GO:0006508">
    <property type="term" value="P:proteolysis"/>
    <property type="evidence" value="ECO:0007669"/>
    <property type="project" value="UniProtKB-KW"/>
</dbReference>
<dbReference type="InterPro" id="IPR008580">
    <property type="entry name" value="PPPDE_dom"/>
</dbReference>
<comment type="similarity">
    <text evidence="1">Belongs to the DeSI family.</text>
</comment>
<name>T0LC64_9MICR</name>
<keyword evidence="6" id="KW-1185">Reference proteome</keyword>
<dbReference type="HOGENOM" id="CLU_101028_1_0_1"/>
<dbReference type="Gene3D" id="3.90.1720.30">
    <property type="entry name" value="PPPDE domains"/>
    <property type="match status" value="1"/>
</dbReference>
<dbReference type="GO" id="GO:0008233">
    <property type="term" value="F:peptidase activity"/>
    <property type="evidence" value="ECO:0007669"/>
    <property type="project" value="UniProtKB-KW"/>
</dbReference>